<evidence type="ECO:0000313" key="5">
    <source>
        <dbReference type="EMBL" id="MFD2141775.1"/>
    </source>
</evidence>
<feature type="compositionally biased region" description="Low complexity" evidence="4">
    <location>
        <begin position="215"/>
        <end position="226"/>
    </location>
</feature>
<gene>
    <name evidence="5" type="ORF">ACFSNC_15295</name>
</gene>
<comment type="catalytic activity">
    <reaction evidence="3">
        <text>Hydrolysis of (1-&gt;4)-beta-linkages between N-acetylmuramic acid and N-acetyl-D-glucosamine residues in a peptidoglycan and between N-acetyl-D-glucosamine residues in chitodextrins.</text>
        <dbReference type="EC" id="3.2.1.17"/>
    </reaction>
</comment>
<evidence type="ECO:0000256" key="3">
    <source>
        <dbReference type="RuleBase" id="RU003788"/>
    </source>
</evidence>
<evidence type="ECO:0000256" key="2">
    <source>
        <dbReference type="ARBA" id="ARBA00022638"/>
    </source>
</evidence>
<organism evidence="5 6">
    <name type="scientific">Ancylobacter oerskovii</name>
    <dbReference type="NCBI Taxonomy" id="459519"/>
    <lineage>
        <taxon>Bacteria</taxon>
        <taxon>Pseudomonadati</taxon>
        <taxon>Pseudomonadota</taxon>
        <taxon>Alphaproteobacteria</taxon>
        <taxon>Hyphomicrobiales</taxon>
        <taxon>Xanthobacteraceae</taxon>
        <taxon>Ancylobacter</taxon>
    </lineage>
</organism>
<comment type="caution">
    <text evidence="5">The sequence shown here is derived from an EMBL/GenBank/DDBJ whole genome shotgun (WGS) entry which is preliminary data.</text>
</comment>
<keyword evidence="6" id="KW-1185">Reference proteome</keyword>
<keyword evidence="3" id="KW-0326">Glycosidase</keyword>
<protein>
    <recommendedName>
        <fullName evidence="3">Lysozyme</fullName>
        <ecNumber evidence="3">3.2.1.17</ecNumber>
    </recommendedName>
</protein>
<keyword evidence="3" id="KW-0378">Hydrolase</keyword>
<keyword evidence="1 3" id="KW-0929">Antimicrobial</keyword>
<dbReference type="EMBL" id="JBHUHD010000001">
    <property type="protein sequence ID" value="MFD2141775.1"/>
    <property type="molecule type" value="Genomic_DNA"/>
</dbReference>
<dbReference type="Pfam" id="PF00959">
    <property type="entry name" value="Phage_lysozyme"/>
    <property type="match status" value="1"/>
</dbReference>
<evidence type="ECO:0000256" key="4">
    <source>
        <dbReference type="SAM" id="MobiDB-lite"/>
    </source>
</evidence>
<name>A0ABW4YZZ0_9HYPH</name>
<feature type="compositionally biased region" description="Low complexity" evidence="4">
    <location>
        <begin position="198"/>
        <end position="207"/>
    </location>
</feature>
<comment type="similarity">
    <text evidence="3">Belongs to the glycosyl hydrolase 24 family.</text>
</comment>
<reference evidence="6" key="1">
    <citation type="journal article" date="2019" name="Int. J. Syst. Evol. Microbiol.">
        <title>The Global Catalogue of Microorganisms (GCM) 10K type strain sequencing project: providing services to taxonomists for standard genome sequencing and annotation.</title>
        <authorList>
            <consortium name="The Broad Institute Genomics Platform"/>
            <consortium name="The Broad Institute Genome Sequencing Center for Infectious Disease"/>
            <person name="Wu L."/>
            <person name="Ma J."/>
        </authorList>
    </citation>
    <scope>NUCLEOTIDE SEQUENCE [LARGE SCALE GENOMIC DNA]</scope>
    <source>
        <strain evidence="6">CCM 7435</strain>
    </source>
</reference>
<dbReference type="EC" id="3.2.1.17" evidence="3"/>
<keyword evidence="2 3" id="KW-0081">Bacteriolytic enzyme</keyword>
<feature type="region of interest" description="Disordered" evidence="4">
    <location>
        <begin position="198"/>
        <end position="237"/>
    </location>
</feature>
<dbReference type="Proteomes" id="UP001597299">
    <property type="component" value="Unassembled WGS sequence"/>
</dbReference>
<evidence type="ECO:0000256" key="1">
    <source>
        <dbReference type="ARBA" id="ARBA00022529"/>
    </source>
</evidence>
<dbReference type="InterPro" id="IPR023346">
    <property type="entry name" value="Lysozyme-like_dom_sf"/>
</dbReference>
<dbReference type="InterPro" id="IPR023347">
    <property type="entry name" value="Lysozyme_dom_sf"/>
</dbReference>
<evidence type="ECO:0000313" key="6">
    <source>
        <dbReference type="Proteomes" id="UP001597299"/>
    </source>
</evidence>
<proteinExistence type="inferred from homology"/>
<dbReference type="SUPFAM" id="SSF53955">
    <property type="entry name" value="Lysozyme-like"/>
    <property type="match status" value="1"/>
</dbReference>
<dbReference type="InterPro" id="IPR002196">
    <property type="entry name" value="Glyco_hydro_24"/>
</dbReference>
<dbReference type="Gene3D" id="1.10.530.40">
    <property type="match status" value="1"/>
</dbReference>
<dbReference type="RefSeq" id="WP_213351784.1">
    <property type="nucleotide sequence ID" value="NZ_JAHBGB010000007.1"/>
</dbReference>
<sequence length="237" mass="25965">MNPIDIEVALELASHEGLVRQAYKDTRGLWTWSIGITSASGHRVERYIDRPQTLERCLAVYVWLLEQRYVPATGDAFRGRPLSRSQFAAALSFHYNTGAIARASWVRLWLAGDDAMARRAFMEWNRPAPVIPRRQKECALFFDGRWSHDGKITEFTRLTAARTPDPSSAVRRDIRAALAAVLDGTAEGVSEVGRAWSGAPADAAAAAPRPPRPADAPAAAFAGDPFPIQPVLRGSSS</sequence>
<accession>A0ABW4YZZ0</accession>